<organism evidence="3 4">
    <name type="scientific">Eiseniibacteriota bacterium</name>
    <dbReference type="NCBI Taxonomy" id="2212470"/>
    <lineage>
        <taxon>Bacteria</taxon>
        <taxon>Candidatus Eiseniibacteriota</taxon>
    </lineage>
</organism>
<sequence>MLDSPAAKTVRDRLLATILPSLRPSVCFAFLLLATGVFLWVEPAFAQSGDPRWFIAERKYLLIIMLLLCAAILYYTMRANQGANYFVRKIAGIDAIEEAVGRATEMGKAVLY</sequence>
<keyword evidence="1" id="KW-1133">Transmembrane helix</keyword>
<accession>A0A7Y2EC92</accession>
<protein>
    <recommendedName>
        <fullName evidence="2">DUF6754 domain-containing protein</fullName>
    </recommendedName>
</protein>
<evidence type="ECO:0000313" key="4">
    <source>
        <dbReference type="Proteomes" id="UP000547674"/>
    </source>
</evidence>
<keyword evidence="1" id="KW-0812">Transmembrane</keyword>
<comment type="caution">
    <text evidence="3">The sequence shown here is derived from an EMBL/GenBank/DDBJ whole genome shotgun (WGS) entry which is preliminary data.</text>
</comment>
<dbReference type="EMBL" id="JABDJR010000679">
    <property type="protein sequence ID" value="NNF08442.1"/>
    <property type="molecule type" value="Genomic_DNA"/>
</dbReference>
<feature type="domain" description="DUF6754" evidence="2">
    <location>
        <begin position="51"/>
        <end position="112"/>
    </location>
</feature>
<feature type="transmembrane region" description="Helical" evidence="1">
    <location>
        <begin position="21"/>
        <end position="40"/>
    </location>
</feature>
<feature type="transmembrane region" description="Helical" evidence="1">
    <location>
        <begin position="60"/>
        <end position="77"/>
    </location>
</feature>
<name>A0A7Y2EC92_UNCEI</name>
<proteinExistence type="predicted"/>
<evidence type="ECO:0000256" key="1">
    <source>
        <dbReference type="SAM" id="Phobius"/>
    </source>
</evidence>
<reference evidence="3 4" key="1">
    <citation type="submission" date="2020-03" db="EMBL/GenBank/DDBJ databases">
        <title>Metabolic flexibility allows generalist bacteria to become dominant in a frequently disturbed ecosystem.</title>
        <authorList>
            <person name="Chen Y.-J."/>
            <person name="Leung P.M."/>
            <person name="Bay S.K."/>
            <person name="Hugenholtz P."/>
            <person name="Kessler A.J."/>
            <person name="Shelley G."/>
            <person name="Waite D.W."/>
            <person name="Cook P.L."/>
            <person name="Greening C."/>
        </authorList>
    </citation>
    <scope>NUCLEOTIDE SEQUENCE [LARGE SCALE GENOMIC DNA]</scope>
    <source>
        <strain evidence="3">SS_bin_28</strain>
    </source>
</reference>
<dbReference type="InterPro" id="IPR046642">
    <property type="entry name" value="DUF6754"/>
</dbReference>
<evidence type="ECO:0000259" key="2">
    <source>
        <dbReference type="Pfam" id="PF20539"/>
    </source>
</evidence>
<gene>
    <name evidence="3" type="ORF">HKN21_16900</name>
</gene>
<evidence type="ECO:0000313" key="3">
    <source>
        <dbReference type="EMBL" id="NNF08442.1"/>
    </source>
</evidence>
<keyword evidence="1" id="KW-0472">Membrane</keyword>
<feature type="non-terminal residue" evidence="3">
    <location>
        <position position="112"/>
    </location>
</feature>
<dbReference type="Pfam" id="PF20539">
    <property type="entry name" value="DUF6754"/>
    <property type="match status" value="1"/>
</dbReference>
<dbReference type="Proteomes" id="UP000547674">
    <property type="component" value="Unassembled WGS sequence"/>
</dbReference>
<dbReference type="AlphaFoldDB" id="A0A7Y2EC92"/>